<organism evidence="2 3">
    <name type="scientific">Amycolatopsis carbonis</name>
    <dbReference type="NCBI Taxonomy" id="715471"/>
    <lineage>
        <taxon>Bacteria</taxon>
        <taxon>Bacillati</taxon>
        <taxon>Actinomycetota</taxon>
        <taxon>Actinomycetes</taxon>
        <taxon>Pseudonocardiales</taxon>
        <taxon>Pseudonocardiaceae</taxon>
        <taxon>Amycolatopsis</taxon>
    </lineage>
</organism>
<dbReference type="AlphaFoldDB" id="A0A9Y2I9F9"/>
<accession>A0A9Y2I9F9</accession>
<feature type="region of interest" description="Disordered" evidence="1">
    <location>
        <begin position="1"/>
        <end position="21"/>
    </location>
</feature>
<dbReference type="Proteomes" id="UP001236014">
    <property type="component" value="Chromosome"/>
</dbReference>
<evidence type="ECO:0000256" key="1">
    <source>
        <dbReference type="SAM" id="MobiDB-lite"/>
    </source>
</evidence>
<sequence>MTATQITDATRRALRQRSQGRCERCNETEAVQAHHRKPRGSGGTMLKTSHLLSCLLHVCVPCHLAIERNRARAVVHGWLVEHPGEPADVPVLMHNVNYVGPGKYLLHDDGGVTRVWDEEAA</sequence>
<protein>
    <recommendedName>
        <fullName evidence="4">HNH endonuclease</fullName>
    </recommendedName>
</protein>
<proteinExistence type="predicted"/>
<dbReference type="RefSeq" id="WP_285966744.1">
    <property type="nucleotide sequence ID" value="NZ_CP127294.1"/>
</dbReference>
<evidence type="ECO:0000313" key="3">
    <source>
        <dbReference type="Proteomes" id="UP001236014"/>
    </source>
</evidence>
<dbReference type="KEGG" id="acab:QRX50_31480"/>
<reference evidence="2 3" key="1">
    <citation type="submission" date="2023-06" db="EMBL/GenBank/DDBJ databases">
        <authorList>
            <person name="Oyuntsetseg B."/>
            <person name="Kim S.B."/>
        </authorList>
    </citation>
    <scope>NUCLEOTIDE SEQUENCE [LARGE SCALE GENOMIC DNA]</scope>
    <source>
        <strain evidence="2 3">2-15</strain>
    </source>
</reference>
<name>A0A9Y2I9F9_9PSEU</name>
<dbReference type="EMBL" id="CP127294">
    <property type="protein sequence ID" value="WIX75982.1"/>
    <property type="molecule type" value="Genomic_DNA"/>
</dbReference>
<evidence type="ECO:0000313" key="2">
    <source>
        <dbReference type="EMBL" id="WIX75982.1"/>
    </source>
</evidence>
<evidence type="ECO:0008006" key="4">
    <source>
        <dbReference type="Google" id="ProtNLM"/>
    </source>
</evidence>
<keyword evidence="3" id="KW-1185">Reference proteome</keyword>
<gene>
    <name evidence="2" type="ORF">QRX50_31480</name>
</gene>